<keyword evidence="1" id="KW-0732">Signal</keyword>
<protein>
    <recommendedName>
        <fullName evidence="4">Secreted protein</fullName>
    </recommendedName>
</protein>
<feature type="signal peptide" evidence="1">
    <location>
        <begin position="1"/>
        <end position="20"/>
    </location>
</feature>
<feature type="chain" id="PRO_5045429668" description="Secreted protein" evidence="1">
    <location>
        <begin position="21"/>
        <end position="144"/>
    </location>
</feature>
<proteinExistence type="predicted"/>
<dbReference type="EMBL" id="BAAATD010000004">
    <property type="protein sequence ID" value="GAA2601008.1"/>
    <property type="molecule type" value="Genomic_DNA"/>
</dbReference>
<comment type="caution">
    <text evidence="2">The sequence shown here is derived from an EMBL/GenBank/DDBJ whole genome shotgun (WGS) entry which is preliminary data.</text>
</comment>
<dbReference type="RefSeq" id="WP_344542626.1">
    <property type="nucleotide sequence ID" value="NZ_BAAATD010000004.1"/>
</dbReference>
<name>A0ABN3PXD3_9ACTN</name>
<reference evidence="2 3" key="1">
    <citation type="journal article" date="2019" name="Int. J. Syst. Evol. Microbiol.">
        <title>The Global Catalogue of Microorganisms (GCM) 10K type strain sequencing project: providing services to taxonomists for standard genome sequencing and annotation.</title>
        <authorList>
            <consortium name="The Broad Institute Genomics Platform"/>
            <consortium name="The Broad Institute Genome Sequencing Center for Infectious Disease"/>
            <person name="Wu L."/>
            <person name="Ma J."/>
        </authorList>
    </citation>
    <scope>NUCLEOTIDE SEQUENCE [LARGE SCALE GENOMIC DNA]</scope>
    <source>
        <strain evidence="2 3">JCM 6833</strain>
    </source>
</reference>
<evidence type="ECO:0000313" key="2">
    <source>
        <dbReference type="EMBL" id="GAA2601008.1"/>
    </source>
</evidence>
<gene>
    <name evidence="2" type="ORF">GCM10010411_38350</name>
</gene>
<keyword evidence="3" id="KW-1185">Reference proteome</keyword>
<evidence type="ECO:0000313" key="3">
    <source>
        <dbReference type="Proteomes" id="UP001501509"/>
    </source>
</evidence>
<evidence type="ECO:0000256" key="1">
    <source>
        <dbReference type="SAM" id="SignalP"/>
    </source>
</evidence>
<evidence type="ECO:0008006" key="4">
    <source>
        <dbReference type="Google" id="ProtNLM"/>
    </source>
</evidence>
<accession>A0ABN3PXD3</accession>
<sequence>MKTRLLSAAAAFAVAGGALAAIPATANADAGVGTAQVAAGQASASAAKVRRFDFRRGWGVAWGTASTKVVKGRMSDQRNDGTCIQARVAWDVKRGGKFRVFDRDVKTVCGALVVEFRATPGDRGQRRKADRVHVTFAPVKDRLG</sequence>
<dbReference type="Proteomes" id="UP001501509">
    <property type="component" value="Unassembled WGS sequence"/>
</dbReference>
<organism evidence="2 3">
    <name type="scientific">Actinomadura fulvescens</name>
    <dbReference type="NCBI Taxonomy" id="46160"/>
    <lineage>
        <taxon>Bacteria</taxon>
        <taxon>Bacillati</taxon>
        <taxon>Actinomycetota</taxon>
        <taxon>Actinomycetes</taxon>
        <taxon>Streptosporangiales</taxon>
        <taxon>Thermomonosporaceae</taxon>
        <taxon>Actinomadura</taxon>
    </lineage>
</organism>